<dbReference type="Proteomes" id="UP000002363">
    <property type="component" value="Plasmid pECL_B"/>
</dbReference>
<reference evidence="1 2" key="1">
    <citation type="journal article" date="2010" name="J. Bacteriol.">
        <title>Complete genome sequence of Enterobacter cloacae subsp. cloacae type strain ATCC 13047.</title>
        <authorList>
            <person name="Ren Y."/>
            <person name="Ren Y."/>
            <person name="Zhou Z."/>
            <person name="Guo X."/>
            <person name="Li Y."/>
            <person name="Feng L."/>
            <person name="Wang L."/>
        </authorList>
    </citation>
    <scope>NUCLEOTIDE SEQUENCE [LARGE SCALE GENOMIC DNA]</scope>
    <source>
        <strain evidence="2">ATCC 13047 / DSM 30054 / NBRC 13535 / NCTC 10005 / WDCM 00083 / NCDC 279-56</strain>
        <plasmid evidence="1">pECL_B</plasmid>
    </source>
</reference>
<dbReference type="OrthoDB" id="9898886at2"/>
<proteinExistence type="predicted"/>
<dbReference type="KEGG" id="enc:ECL_B036"/>
<name>A0A0H3CUX2_ENTCC</name>
<dbReference type="AlphaFoldDB" id="A0A0H3CUX2"/>
<dbReference type="EMBL" id="CP001920">
    <property type="protein sequence ID" value="ADF64998.1"/>
    <property type="molecule type" value="Genomic_DNA"/>
</dbReference>
<dbReference type="PATRIC" id="fig|716541.4.peg.250"/>
<keyword evidence="2" id="KW-1185">Reference proteome</keyword>
<evidence type="ECO:0000313" key="1">
    <source>
        <dbReference type="EMBL" id="ADF64998.1"/>
    </source>
</evidence>
<organism evidence="1 2">
    <name type="scientific">Enterobacter cloacae subsp. cloacae (strain ATCC 13047 / DSM 30054 / NBRC 13535 / NCTC 10005 / WDCM 00083 / NCDC 279-56)</name>
    <dbReference type="NCBI Taxonomy" id="716541"/>
    <lineage>
        <taxon>Bacteria</taxon>
        <taxon>Pseudomonadati</taxon>
        <taxon>Pseudomonadota</taxon>
        <taxon>Gammaproteobacteria</taxon>
        <taxon>Enterobacterales</taxon>
        <taxon>Enterobacteriaceae</taxon>
        <taxon>Enterobacter</taxon>
        <taxon>Enterobacter cloacae complex</taxon>
    </lineage>
</organism>
<dbReference type="EnsemblBacteria" id="ADF64998">
    <property type="protein sequence ID" value="ADF64998"/>
    <property type="gene ID" value="ECL_B036"/>
</dbReference>
<protein>
    <submittedName>
        <fullName evidence="1">Uncharacterized protein</fullName>
    </submittedName>
</protein>
<gene>
    <name evidence="1" type="ordered locus">ECL_B036</name>
</gene>
<sequence length="47" mass="5514">MSRNQVIGILKQHGHLTPQQWMHFFREAGLTLVNAYPATAVFQWLNY</sequence>
<keyword evidence="1" id="KW-0614">Plasmid</keyword>
<evidence type="ECO:0000313" key="2">
    <source>
        <dbReference type="Proteomes" id="UP000002363"/>
    </source>
</evidence>
<accession>A0A0H3CUX2</accession>
<dbReference type="HOGENOM" id="CLU_3167603_0_0_6"/>
<geneLocation type="plasmid" evidence="1 2">
    <name>pECL_B</name>
</geneLocation>